<dbReference type="InterPro" id="IPR036458">
    <property type="entry name" value="Na:dicarbo_symporter_sf"/>
</dbReference>
<evidence type="ECO:0000256" key="7">
    <source>
        <dbReference type="ARBA" id="ARBA00023136"/>
    </source>
</evidence>
<protein>
    <submittedName>
        <fullName evidence="9">Glutamate-aspartate carrier protein</fullName>
    </submittedName>
</protein>
<dbReference type="PROSITE" id="PS00713">
    <property type="entry name" value="NA_DICARBOXYL_SYMP_1"/>
    <property type="match status" value="1"/>
</dbReference>
<feature type="transmembrane region" description="Helical" evidence="8">
    <location>
        <begin position="350"/>
        <end position="372"/>
    </location>
</feature>
<dbReference type="FunFam" id="1.10.3860.10:FF:000001">
    <property type="entry name" value="C4-dicarboxylate transport protein"/>
    <property type="match status" value="1"/>
</dbReference>
<reference evidence="9 10" key="1">
    <citation type="submission" date="2018-06" db="EMBL/GenBank/DDBJ databases">
        <authorList>
            <consortium name="Pathogen Informatics"/>
            <person name="Doyle S."/>
        </authorList>
    </citation>
    <scope>NUCLEOTIDE SEQUENCE [LARGE SCALE GENOMIC DNA]</scope>
    <source>
        <strain evidence="9 10">NCTC12020</strain>
    </source>
</reference>
<dbReference type="PANTHER" id="PTHR42865">
    <property type="entry name" value="PROTON/GLUTAMATE-ASPARTATE SYMPORTER"/>
    <property type="match status" value="1"/>
</dbReference>
<feature type="transmembrane region" description="Helical" evidence="8">
    <location>
        <begin position="40"/>
        <end position="65"/>
    </location>
</feature>
<dbReference type="GO" id="GO:0005886">
    <property type="term" value="C:plasma membrane"/>
    <property type="evidence" value="ECO:0007669"/>
    <property type="project" value="UniProtKB-SubCell"/>
</dbReference>
<feature type="transmembrane region" description="Helical" evidence="8">
    <location>
        <begin position="77"/>
        <end position="96"/>
    </location>
</feature>
<evidence type="ECO:0000256" key="4">
    <source>
        <dbReference type="ARBA" id="ARBA00022692"/>
    </source>
</evidence>
<keyword evidence="5" id="KW-0769">Symport</keyword>
<keyword evidence="3" id="KW-1003">Cell membrane</keyword>
<dbReference type="EMBL" id="UHIO01000001">
    <property type="protein sequence ID" value="SUP41930.1"/>
    <property type="molecule type" value="Genomic_DNA"/>
</dbReference>
<feature type="transmembrane region" description="Helical" evidence="8">
    <location>
        <begin position="186"/>
        <end position="206"/>
    </location>
</feature>
<evidence type="ECO:0000313" key="10">
    <source>
        <dbReference type="Proteomes" id="UP000255367"/>
    </source>
</evidence>
<keyword evidence="4 8" id="KW-0812">Transmembrane</keyword>
<organism evidence="9 10">
    <name type="scientific">Veillonella criceti</name>
    <dbReference type="NCBI Taxonomy" id="103891"/>
    <lineage>
        <taxon>Bacteria</taxon>
        <taxon>Bacillati</taxon>
        <taxon>Bacillota</taxon>
        <taxon>Negativicutes</taxon>
        <taxon>Veillonellales</taxon>
        <taxon>Veillonellaceae</taxon>
        <taxon>Veillonella</taxon>
    </lineage>
</organism>
<evidence type="ECO:0000256" key="1">
    <source>
        <dbReference type="ARBA" id="ARBA00004651"/>
    </source>
</evidence>
<gene>
    <name evidence="9" type="primary">gltT_2</name>
    <name evidence="9" type="ORF">NCTC12020_00714</name>
</gene>
<keyword evidence="7 8" id="KW-0472">Membrane</keyword>
<evidence type="ECO:0000256" key="6">
    <source>
        <dbReference type="ARBA" id="ARBA00022989"/>
    </source>
</evidence>
<dbReference type="PANTHER" id="PTHR42865:SF7">
    <property type="entry name" value="PROTON_GLUTAMATE-ASPARTATE SYMPORTER"/>
    <property type="match status" value="1"/>
</dbReference>
<comment type="subcellular location">
    <subcellularLocation>
        <location evidence="1">Cell membrane</location>
        <topology evidence="1">Multi-pass membrane protein</topology>
    </subcellularLocation>
</comment>
<keyword evidence="6 8" id="KW-1133">Transmembrane helix</keyword>
<evidence type="ECO:0000256" key="8">
    <source>
        <dbReference type="SAM" id="Phobius"/>
    </source>
</evidence>
<evidence type="ECO:0000256" key="5">
    <source>
        <dbReference type="ARBA" id="ARBA00022847"/>
    </source>
</evidence>
<dbReference type="Gene3D" id="1.10.3860.10">
    <property type="entry name" value="Sodium:dicarboxylate symporter"/>
    <property type="match status" value="1"/>
</dbReference>
<sequence>MQILKKLSLASWIIIGLVAGVIVGGVAPEVGKAMKPLGDVFIRMIKMIVVPLIFSSLVMGIAGTGDFKKLGRLGGKAILWFEFATTLALIVGLFAVNVMEPGVGVALTQNGASEVVTKVASAHGVDHVEMLVNIVPTNIVDAMGRGDMLQIIFFSCLFAIAAASTGKDGRQIIDLSKDLAHIMFKVTHYIMYVSPVGIFGAIAYTVGEFGLGMLLPLLKLVLCLYVALILFLVIAISIASFLTKTNLFPLLKVLKEPLVLAFSTAASEAALPIAMEKLERAGLPKHIVSFVLPLGYTFNLDGSTLYSALAVVFISQVYGIPFPLELQLLMLITLMLSTKGIAAVPGASLIVIAGTAAAFGLPVEGIAIILGVDRILDMARTFCNVTGNCVAAAVVARWENEISPEELTRRMKEPFTEEEIEALEFEAK</sequence>
<dbReference type="Pfam" id="PF00375">
    <property type="entry name" value="SDF"/>
    <property type="match status" value="1"/>
</dbReference>
<feature type="transmembrane region" description="Helical" evidence="8">
    <location>
        <begin position="218"/>
        <end position="242"/>
    </location>
</feature>
<dbReference type="SUPFAM" id="SSF118215">
    <property type="entry name" value="Proton glutamate symport protein"/>
    <property type="match status" value="1"/>
</dbReference>
<dbReference type="InterPro" id="IPR018107">
    <property type="entry name" value="Na-dicarboxylate_symporter_CS"/>
</dbReference>
<evidence type="ECO:0000313" key="9">
    <source>
        <dbReference type="EMBL" id="SUP41930.1"/>
    </source>
</evidence>
<dbReference type="Proteomes" id="UP000255367">
    <property type="component" value="Unassembled WGS sequence"/>
</dbReference>
<dbReference type="RefSeq" id="WP_115309942.1">
    <property type="nucleotide sequence ID" value="NZ_UHIO01000001.1"/>
</dbReference>
<dbReference type="InterPro" id="IPR001991">
    <property type="entry name" value="Na-dicarboxylate_symporter"/>
</dbReference>
<dbReference type="GO" id="GO:0006835">
    <property type="term" value="P:dicarboxylic acid transport"/>
    <property type="evidence" value="ECO:0007669"/>
    <property type="project" value="TreeGrafter"/>
</dbReference>
<evidence type="ECO:0000256" key="2">
    <source>
        <dbReference type="ARBA" id="ARBA00022448"/>
    </source>
</evidence>
<dbReference type="GO" id="GO:0015293">
    <property type="term" value="F:symporter activity"/>
    <property type="evidence" value="ECO:0007669"/>
    <property type="project" value="UniProtKB-KW"/>
</dbReference>
<feature type="transmembrane region" description="Helical" evidence="8">
    <location>
        <begin position="148"/>
        <end position="165"/>
    </location>
</feature>
<proteinExistence type="predicted"/>
<keyword evidence="10" id="KW-1185">Reference proteome</keyword>
<dbReference type="PROSITE" id="PS00714">
    <property type="entry name" value="NA_DICARBOXYL_SYMP_2"/>
    <property type="match status" value="1"/>
</dbReference>
<dbReference type="AlphaFoldDB" id="A0A380NJC9"/>
<name>A0A380NJC9_9FIRM</name>
<evidence type="ECO:0000256" key="3">
    <source>
        <dbReference type="ARBA" id="ARBA00022475"/>
    </source>
</evidence>
<accession>A0A380NJC9</accession>
<dbReference type="OrthoDB" id="9768885at2"/>
<dbReference type="PRINTS" id="PR00173">
    <property type="entry name" value="EDTRNSPORT"/>
</dbReference>
<keyword evidence="2" id="KW-0813">Transport</keyword>
<feature type="transmembrane region" description="Helical" evidence="8">
    <location>
        <begin position="7"/>
        <end position="28"/>
    </location>
</feature>